<dbReference type="PANTHER" id="PTHR43451:SF1">
    <property type="entry name" value="ACETYLTRANSFERASE"/>
    <property type="match status" value="1"/>
</dbReference>
<dbReference type="PROSITE" id="PS51186">
    <property type="entry name" value="GNAT"/>
    <property type="match status" value="1"/>
</dbReference>
<evidence type="ECO:0000313" key="3">
    <source>
        <dbReference type="Proteomes" id="UP000013190"/>
    </source>
</evidence>
<dbReference type="InterPro" id="IPR052564">
    <property type="entry name" value="N-acetyltrans/Recomb-assoc"/>
</dbReference>
<dbReference type="InterPro" id="IPR016181">
    <property type="entry name" value="Acyl_CoA_acyltransferase"/>
</dbReference>
<sequence length="143" mass="16609">MIRPAKATDIKQIVELIQPYIKDFALNAEGEAKFSQDMIKKLLEMQSIEYFVFEKDLSIIGVIAYKQPYHLIHFFVKQNSQQQGIGRQLWMFLEDKLSQQHSQITVNSSCYAQPVYENFGFTVTSTVIENGGLRYIPMCKRYA</sequence>
<dbReference type="CDD" id="cd04301">
    <property type="entry name" value="NAT_SF"/>
    <property type="match status" value="1"/>
</dbReference>
<dbReference type="PANTHER" id="PTHR43451">
    <property type="entry name" value="ACETYLTRANSFERASE (GNAT) FAMILY PROTEIN"/>
    <property type="match status" value="1"/>
</dbReference>
<protein>
    <recommendedName>
        <fullName evidence="1">N-acetyltransferase domain-containing protein</fullName>
    </recommendedName>
</protein>
<reference evidence="2 3" key="2">
    <citation type="journal article" date="2016" name="Int. J. Syst. Evol. Microbiol.">
        <title>Taxonomy of haemolytic and/or proteolytic strains of the genus Acinetobacter with the proposal of Acinetobacter courvalinii sp. nov. (genomic species 14 sensu Bouvet &amp; Jeanjean), Acinetobacter dispersus sp. nov. (genomic species 17), Acinetobacter modestus sp. nov., Acinetobacter proteolyticus sp. nov. and Acinetobacter vivianii sp. nov.</title>
        <authorList>
            <person name="Nemec A."/>
            <person name="Radolfova-Krizova L."/>
            <person name="Maixnerova M."/>
            <person name="Vrestiakova E."/>
            <person name="Jezek P."/>
            <person name="Sedo O."/>
        </authorList>
    </citation>
    <scope>NUCLEOTIDE SEQUENCE [LARGE SCALE GENOMIC DNA]</scope>
    <source>
        <strain evidence="2 3">NIPH 236</strain>
    </source>
</reference>
<reference evidence="3" key="1">
    <citation type="submission" date="2013-02" db="EMBL/GenBank/DDBJ databases">
        <title>The Genome Sequence of Acinetobacter sp. NIPH 236.</title>
        <authorList>
            <consortium name="The Broad Institute Genome Sequencing Platform"/>
            <consortium name="The Broad Institute Genome Sequencing Center for Infectious Disease"/>
            <person name="Cerqueira G."/>
            <person name="Feldgarden M."/>
            <person name="Courvalin P."/>
            <person name="Perichon B."/>
            <person name="Grillot-Courvalin C."/>
            <person name="Clermont D."/>
            <person name="Rocha E."/>
            <person name="Yoon E.-J."/>
            <person name="Nemec A."/>
            <person name="Walker B."/>
            <person name="Young S.K."/>
            <person name="Zeng Q."/>
            <person name="Gargeya S."/>
            <person name="Fitzgerald M."/>
            <person name="Haas B."/>
            <person name="Abouelleil A."/>
            <person name="Alvarado L."/>
            <person name="Arachchi H.M."/>
            <person name="Berlin A.M."/>
            <person name="Chapman S.B."/>
            <person name="Dewar J."/>
            <person name="Goldberg J."/>
            <person name="Griggs A."/>
            <person name="Gujja S."/>
            <person name="Hansen M."/>
            <person name="Howarth C."/>
            <person name="Imamovic A."/>
            <person name="Larimer J."/>
            <person name="McCowan C."/>
            <person name="Murphy C."/>
            <person name="Neiman D."/>
            <person name="Pearson M."/>
            <person name="Priest M."/>
            <person name="Roberts A."/>
            <person name="Saif S."/>
            <person name="Shea T."/>
            <person name="Sisk P."/>
            <person name="Sykes S."/>
            <person name="Wortman J."/>
            <person name="Nusbaum C."/>
            <person name="Birren B."/>
        </authorList>
    </citation>
    <scope>NUCLEOTIDE SEQUENCE [LARGE SCALE GENOMIC DNA]</scope>
    <source>
        <strain evidence="3">NIPH 236</strain>
    </source>
</reference>
<gene>
    <name evidence="2" type="ORF">F992_00261</name>
</gene>
<evidence type="ECO:0000313" key="2">
    <source>
        <dbReference type="EMBL" id="ENU28507.1"/>
    </source>
</evidence>
<dbReference type="Proteomes" id="UP000013190">
    <property type="component" value="Unassembled WGS sequence"/>
</dbReference>
<proteinExistence type="predicted"/>
<dbReference type="RefSeq" id="WP_004658971.1">
    <property type="nucleotide sequence ID" value="NZ_BMDV01000005.1"/>
</dbReference>
<dbReference type="EMBL" id="APOJ01000014">
    <property type="protein sequence ID" value="ENU28507.1"/>
    <property type="molecule type" value="Genomic_DNA"/>
</dbReference>
<dbReference type="Gene3D" id="3.40.630.30">
    <property type="match status" value="1"/>
</dbReference>
<keyword evidence="3" id="KW-1185">Reference proteome</keyword>
<dbReference type="InterPro" id="IPR000182">
    <property type="entry name" value="GNAT_dom"/>
</dbReference>
<comment type="caution">
    <text evidence="2">The sequence shown here is derived from an EMBL/GenBank/DDBJ whole genome shotgun (WGS) entry which is preliminary data.</text>
</comment>
<feature type="domain" description="N-acetyltransferase" evidence="1">
    <location>
        <begin position="1"/>
        <end position="143"/>
    </location>
</feature>
<dbReference type="Pfam" id="PF13673">
    <property type="entry name" value="Acetyltransf_10"/>
    <property type="match status" value="1"/>
</dbReference>
<dbReference type="GeneID" id="92833705"/>
<name>A0ABN0JTE3_9GAMM</name>
<dbReference type="SUPFAM" id="SSF55729">
    <property type="entry name" value="Acyl-CoA N-acyltransferases (Nat)"/>
    <property type="match status" value="1"/>
</dbReference>
<organism evidence="2 3">
    <name type="scientific">Acinetobacter modestus</name>
    <dbReference type="NCBI Taxonomy" id="1776740"/>
    <lineage>
        <taxon>Bacteria</taxon>
        <taxon>Pseudomonadati</taxon>
        <taxon>Pseudomonadota</taxon>
        <taxon>Gammaproteobacteria</taxon>
        <taxon>Moraxellales</taxon>
        <taxon>Moraxellaceae</taxon>
        <taxon>Acinetobacter</taxon>
    </lineage>
</organism>
<evidence type="ECO:0000259" key="1">
    <source>
        <dbReference type="PROSITE" id="PS51186"/>
    </source>
</evidence>
<accession>A0ABN0JTE3</accession>